<sequence length="629" mass="69679">MTVIDTPARVDFTTEVKNALCAFDGAVLVLSSVGGVKTQSISVDKQMMEFQLPRLVFINNLDHKRADPWEVVDQTRSKLQHHSAALQVPIGLGDSFKGLVDLVQSKAYFFHASNGEKVVVEEVPRNMESLVSRKRRDLIKTVSEVDDKLAEAFSSDNPISAADLEEAIRRATIAHKFVPVFMGSAFKYKGLQLLLDGVLNYLPCPTEAINEEKMSVIGKPAHVDFTAEVQSALPAFGSVLILDSDAVDGLQSHPTADDNQKLTNQIPRLVFIRNLNQPGANPWQVVIRARSKLPHHSAALQVPIGLGYSFKGLVDLVQSKAYFFHASNREKLVAELVPGYMEALVSEKRHELIKTVSEVDDKLAEAFNGDKPISAADLQEAICRATRARKFIPVFMGSTSGKEGVQLLLDGMRKYCSCPIEASNSDPIQSKNEEKDTLVALAFTLRRKYDVITYLRIYEGVLRKGDFLTNIKTGKTFKVPDSIEVRKDEIGVPYSYELKEDEMGVPYVIGLNNEVPYSTEPRKDDLGVPHMIGMTCDEVIQEAHAGEIVAIHDVINAPGDTFTDGLVRYTEASSIDISELLSRDSEQEILSIPLEQNMLVGLKSFWSASFKSLVDSKFQQCRCSFGRPP</sequence>
<dbReference type="GO" id="GO:0003746">
    <property type="term" value="F:translation elongation factor activity"/>
    <property type="evidence" value="ECO:0000318"/>
    <property type="project" value="GO_Central"/>
</dbReference>
<dbReference type="GO" id="GO:0070125">
    <property type="term" value="P:mitochondrial translational elongation"/>
    <property type="evidence" value="ECO:0000318"/>
    <property type="project" value="GO_Central"/>
</dbReference>
<evidence type="ECO:0000313" key="4">
    <source>
        <dbReference type="EMBL" id="AES64664.2"/>
    </source>
</evidence>
<dbReference type="SUPFAM" id="SSF50447">
    <property type="entry name" value="Translation proteins"/>
    <property type="match status" value="1"/>
</dbReference>
<reference evidence="4 6" key="1">
    <citation type="journal article" date="2011" name="Nature">
        <title>The Medicago genome provides insight into the evolution of rhizobial symbioses.</title>
        <authorList>
            <person name="Young N.D."/>
            <person name="Debelle F."/>
            <person name="Oldroyd G.E."/>
            <person name="Geurts R."/>
            <person name="Cannon S.B."/>
            <person name="Udvardi M.K."/>
            <person name="Benedito V.A."/>
            <person name="Mayer K.F."/>
            <person name="Gouzy J."/>
            <person name="Schoof H."/>
            <person name="Van de Peer Y."/>
            <person name="Proost S."/>
            <person name="Cook D.R."/>
            <person name="Meyers B.C."/>
            <person name="Spannagl M."/>
            <person name="Cheung F."/>
            <person name="De Mita S."/>
            <person name="Krishnakumar V."/>
            <person name="Gundlach H."/>
            <person name="Zhou S."/>
            <person name="Mudge J."/>
            <person name="Bharti A.K."/>
            <person name="Murray J.D."/>
            <person name="Naoumkina M.A."/>
            <person name="Rosen B."/>
            <person name="Silverstein K.A."/>
            <person name="Tang H."/>
            <person name="Rombauts S."/>
            <person name="Zhao P.X."/>
            <person name="Zhou P."/>
            <person name="Barbe V."/>
            <person name="Bardou P."/>
            <person name="Bechner M."/>
            <person name="Bellec A."/>
            <person name="Berger A."/>
            <person name="Berges H."/>
            <person name="Bidwell S."/>
            <person name="Bisseling T."/>
            <person name="Choisne N."/>
            <person name="Couloux A."/>
            <person name="Denny R."/>
            <person name="Deshpande S."/>
            <person name="Dai X."/>
            <person name="Doyle J.J."/>
            <person name="Dudez A.M."/>
            <person name="Farmer A.D."/>
            <person name="Fouteau S."/>
            <person name="Franken C."/>
            <person name="Gibelin C."/>
            <person name="Gish J."/>
            <person name="Goldstein S."/>
            <person name="Gonzalez A.J."/>
            <person name="Green P.J."/>
            <person name="Hallab A."/>
            <person name="Hartog M."/>
            <person name="Hua A."/>
            <person name="Humphray S.J."/>
            <person name="Jeong D.H."/>
            <person name="Jing Y."/>
            <person name="Jocker A."/>
            <person name="Kenton S.M."/>
            <person name="Kim D.J."/>
            <person name="Klee K."/>
            <person name="Lai H."/>
            <person name="Lang C."/>
            <person name="Lin S."/>
            <person name="Macmil S.L."/>
            <person name="Magdelenat G."/>
            <person name="Matthews L."/>
            <person name="McCorrison J."/>
            <person name="Monaghan E.L."/>
            <person name="Mun J.H."/>
            <person name="Najar F.Z."/>
            <person name="Nicholson C."/>
            <person name="Noirot C."/>
            <person name="O'Bleness M."/>
            <person name="Paule C.R."/>
            <person name="Poulain J."/>
            <person name="Prion F."/>
            <person name="Qin B."/>
            <person name="Qu C."/>
            <person name="Retzel E.F."/>
            <person name="Riddle C."/>
            <person name="Sallet E."/>
            <person name="Samain S."/>
            <person name="Samson N."/>
            <person name="Sanders I."/>
            <person name="Saurat O."/>
            <person name="Scarpelli C."/>
            <person name="Schiex T."/>
            <person name="Segurens B."/>
            <person name="Severin A.J."/>
            <person name="Sherrier D.J."/>
            <person name="Shi R."/>
            <person name="Sims S."/>
            <person name="Singer S.R."/>
            <person name="Sinharoy S."/>
            <person name="Sterck L."/>
            <person name="Viollet A."/>
            <person name="Wang B.B."/>
            <person name="Wang K."/>
            <person name="Wang M."/>
            <person name="Wang X."/>
            <person name="Warfsmann J."/>
            <person name="Weissenbach J."/>
            <person name="White D.D."/>
            <person name="White J.D."/>
            <person name="Wiley G.B."/>
            <person name="Wincker P."/>
            <person name="Xing Y."/>
            <person name="Yang L."/>
            <person name="Yao Z."/>
            <person name="Ying F."/>
            <person name="Zhai J."/>
            <person name="Zhou L."/>
            <person name="Zuber A."/>
            <person name="Denarie J."/>
            <person name="Dixon R.A."/>
            <person name="May G.D."/>
            <person name="Schwartz D.C."/>
            <person name="Rogers J."/>
            <person name="Quetier F."/>
            <person name="Town C.D."/>
            <person name="Roe B.A."/>
        </authorList>
    </citation>
    <scope>NUCLEOTIDE SEQUENCE [LARGE SCALE GENOMIC DNA]</scope>
    <source>
        <strain evidence="4">A17</strain>
        <strain evidence="5 6">cv. Jemalong A17</strain>
    </source>
</reference>
<feature type="domain" description="Tr-type G" evidence="3">
    <location>
        <begin position="1"/>
        <end position="206"/>
    </location>
</feature>
<dbReference type="GO" id="GO:0005525">
    <property type="term" value="F:GTP binding"/>
    <property type="evidence" value="ECO:0007669"/>
    <property type="project" value="InterPro"/>
</dbReference>
<keyword evidence="6" id="KW-1185">Reference proteome</keyword>
<evidence type="ECO:0000256" key="1">
    <source>
        <dbReference type="ARBA" id="ARBA00022768"/>
    </source>
</evidence>
<reference evidence="4 6" key="2">
    <citation type="journal article" date="2014" name="BMC Genomics">
        <title>An improved genome release (version Mt4.0) for the model legume Medicago truncatula.</title>
        <authorList>
            <person name="Tang H."/>
            <person name="Krishnakumar V."/>
            <person name="Bidwell S."/>
            <person name="Rosen B."/>
            <person name="Chan A."/>
            <person name="Zhou S."/>
            <person name="Gentzbittel L."/>
            <person name="Childs K.L."/>
            <person name="Yandell M."/>
            <person name="Gundlach H."/>
            <person name="Mayer K.F."/>
            <person name="Schwartz D.C."/>
            <person name="Town C.D."/>
        </authorList>
    </citation>
    <scope>GENOME REANNOTATION</scope>
    <source>
        <strain evidence="5 6">cv. Jemalong A17</strain>
    </source>
</reference>
<reference evidence="5" key="3">
    <citation type="submission" date="2015-04" db="UniProtKB">
        <authorList>
            <consortium name="EnsemblPlants"/>
        </authorList>
    </citation>
    <scope>IDENTIFICATION</scope>
    <source>
        <strain evidence="5">cv. Jemalong A17</strain>
    </source>
</reference>
<name>G7IFR3_MEDTR</name>
<dbReference type="SUPFAM" id="SSF52540">
    <property type="entry name" value="P-loop containing nucleoside triphosphate hydrolases"/>
    <property type="match status" value="2"/>
</dbReference>
<dbReference type="EnsemblPlants" id="AES64664">
    <property type="protein sequence ID" value="AES64664"/>
    <property type="gene ID" value="MTR_2g028360"/>
</dbReference>
<dbReference type="PROSITE" id="PS51722">
    <property type="entry name" value="G_TR_2"/>
    <property type="match status" value="1"/>
</dbReference>
<evidence type="ECO:0000313" key="5">
    <source>
        <dbReference type="EnsemblPlants" id="AES64664"/>
    </source>
</evidence>
<dbReference type="Gene3D" id="3.40.50.300">
    <property type="entry name" value="P-loop containing nucleotide triphosphate hydrolases"/>
    <property type="match status" value="2"/>
</dbReference>
<dbReference type="PANTHER" id="PTHR43636:SF2">
    <property type="entry name" value="ELONGATION FACTOR G, MITOCHONDRIAL"/>
    <property type="match status" value="1"/>
</dbReference>
<gene>
    <name evidence="4" type="ordered locus">MTR_2g028360</name>
</gene>
<dbReference type="InterPro" id="IPR009000">
    <property type="entry name" value="Transl_B-barrel_sf"/>
</dbReference>
<dbReference type="ExpressionAtlas" id="G7IFR3">
    <property type="expression patterns" value="differential"/>
</dbReference>
<accession>A0A0C3UZX5</accession>
<dbReference type="AlphaFoldDB" id="G7IFR3"/>
<dbReference type="PANTHER" id="PTHR43636">
    <property type="entry name" value="ELONGATION FACTOR G, MITOCHONDRIAL"/>
    <property type="match status" value="1"/>
</dbReference>
<dbReference type="InterPro" id="IPR000795">
    <property type="entry name" value="T_Tr_GTP-bd_dom"/>
</dbReference>
<dbReference type="InterPro" id="IPR027417">
    <property type="entry name" value="P-loop_NTPase"/>
</dbReference>
<proteinExistence type="predicted"/>
<keyword evidence="2" id="KW-0648">Protein biosynthesis</keyword>
<evidence type="ECO:0000313" key="6">
    <source>
        <dbReference type="Proteomes" id="UP000002051"/>
    </source>
</evidence>
<organism evidence="4 6">
    <name type="scientific">Medicago truncatula</name>
    <name type="common">Barrel medic</name>
    <name type="synonym">Medicago tribuloides</name>
    <dbReference type="NCBI Taxonomy" id="3880"/>
    <lineage>
        <taxon>Eukaryota</taxon>
        <taxon>Viridiplantae</taxon>
        <taxon>Streptophyta</taxon>
        <taxon>Embryophyta</taxon>
        <taxon>Tracheophyta</taxon>
        <taxon>Spermatophyta</taxon>
        <taxon>Magnoliopsida</taxon>
        <taxon>eudicotyledons</taxon>
        <taxon>Gunneridae</taxon>
        <taxon>Pentapetalae</taxon>
        <taxon>rosids</taxon>
        <taxon>fabids</taxon>
        <taxon>Fabales</taxon>
        <taxon>Fabaceae</taxon>
        <taxon>Papilionoideae</taxon>
        <taxon>50 kb inversion clade</taxon>
        <taxon>NPAAA clade</taxon>
        <taxon>Hologalegina</taxon>
        <taxon>IRL clade</taxon>
        <taxon>Trifolieae</taxon>
        <taxon>Medicago</taxon>
    </lineage>
</organism>
<dbReference type="HOGENOM" id="CLU_435044_0_0_1"/>
<evidence type="ECO:0000256" key="2">
    <source>
        <dbReference type="ARBA" id="ARBA00022917"/>
    </source>
</evidence>
<dbReference type="Gene3D" id="2.40.30.10">
    <property type="entry name" value="Translation factors"/>
    <property type="match status" value="1"/>
</dbReference>
<keyword evidence="1 4" id="KW-0251">Elongation factor</keyword>
<evidence type="ECO:0000259" key="3">
    <source>
        <dbReference type="PROSITE" id="PS51722"/>
    </source>
</evidence>
<protein>
    <submittedName>
        <fullName evidence="4">Elongation factor Tu GTP-binding domain protein</fullName>
    </submittedName>
</protein>
<dbReference type="GO" id="GO:0005739">
    <property type="term" value="C:mitochondrion"/>
    <property type="evidence" value="ECO:0000318"/>
    <property type="project" value="GO_Central"/>
</dbReference>
<dbReference type="GO" id="GO:0003924">
    <property type="term" value="F:GTPase activity"/>
    <property type="evidence" value="ECO:0000318"/>
    <property type="project" value="GO_Central"/>
</dbReference>
<dbReference type="EMBL" id="CM001218">
    <property type="protein sequence ID" value="AES64664.2"/>
    <property type="molecule type" value="Genomic_DNA"/>
</dbReference>
<dbReference type="Proteomes" id="UP000002051">
    <property type="component" value="Chromosome 2"/>
</dbReference>
<dbReference type="Pfam" id="PF00009">
    <property type="entry name" value="GTP_EFTU"/>
    <property type="match status" value="1"/>
</dbReference>
<dbReference type="STRING" id="3880.G7IFR3"/>
<accession>G7IFR3</accession>